<evidence type="ECO:0000256" key="3">
    <source>
        <dbReference type="ARBA" id="ARBA00022692"/>
    </source>
</evidence>
<keyword evidence="3 6" id="KW-0812">Transmembrane</keyword>
<comment type="caution">
    <text evidence="8">The sequence shown here is derived from an EMBL/GenBank/DDBJ whole genome shotgun (WGS) entry which is preliminary data.</text>
</comment>
<comment type="subcellular location">
    <subcellularLocation>
        <location evidence="1">Cell membrane</location>
        <topology evidence="1">Multi-pass membrane protein</topology>
    </subcellularLocation>
</comment>
<organism evidence="8 9">
    <name type="scientific">Streptococcus macedonicus</name>
    <name type="common">Streptococcus gallolyticus macedonicus</name>
    <dbReference type="NCBI Taxonomy" id="59310"/>
    <lineage>
        <taxon>Bacteria</taxon>
        <taxon>Bacillati</taxon>
        <taxon>Bacillota</taxon>
        <taxon>Bacilli</taxon>
        <taxon>Lactobacillales</taxon>
        <taxon>Streptococcaceae</taxon>
        <taxon>Streptococcus</taxon>
    </lineage>
</organism>
<accession>A0A2G3NVJ9</accession>
<dbReference type="Pfam" id="PF12698">
    <property type="entry name" value="ABC2_membrane_3"/>
    <property type="match status" value="1"/>
</dbReference>
<feature type="transmembrane region" description="Helical" evidence="6">
    <location>
        <begin position="294"/>
        <end position="317"/>
    </location>
</feature>
<keyword evidence="2" id="KW-1003">Cell membrane</keyword>
<evidence type="ECO:0000256" key="2">
    <source>
        <dbReference type="ARBA" id="ARBA00022475"/>
    </source>
</evidence>
<name>A0A2G3NVJ9_STRMC</name>
<dbReference type="InterPro" id="IPR051449">
    <property type="entry name" value="ABC-2_transporter_component"/>
</dbReference>
<reference evidence="8 9" key="1">
    <citation type="submission" date="2017-10" db="EMBL/GenBank/DDBJ databases">
        <title>Whole-genome sequence of three Streptococcus macedonicus strains isolated from Italian cheeses of the Veneto region.</title>
        <authorList>
            <person name="Treu L."/>
            <person name="De Diego-Diaz B."/>
            <person name="Papadimitriou K."/>
            <person name="Tsakalidou E."/>
            <person name="Corich V."/>
            <person name="Giacomini A."/>
        </authorList>
    </citation>
    <scope>NUCLEOTIDE SEQUENCE [LARGE SCALE GENOMIC DNA]</scope>
    <source>
        <strain evidence="8 9">27MV</strain>
    </source>
</reference>
<feature type="transmembrane region" description="Helical" evidence="6">
    <location>
        <begin position="199"/>
        <end position="220"/>
    </location>
</feature>
<protein>
    <submittedName>
        <fullName evidence="8">Sodium ABC transporter permease</fullName>
    </submittedName>
</protein>
<feature type="transmembrane region" description="Helical" evidence="6">
    <location>
        <begin position="249"/>
        <end position="274"/>
    </location>
</feature>
<dbReference type="GO" id="GO:0005886">
    <property type="term" value="C:plasma membrane"/>
    <property type="evidence" value="ECO:0007669"/>
    <property type="project" value="UniProtKB-SubCell"/>
</dbReference>
<dbReference type="PANTHER" id="PTHR30294">
    <property type="entry name" value="MEMBRANE COMPONENT OF ABC TRANSPORTER YHHJ-RELATED"/>
    <property type="match status" value="1"/>
</dbReference>
<feature type="domain" description="ABC-2 type transporter transmembrane" evidence="7">
    <location>
        <begin position="43"/>
        <end position="398"/>
    </location>
</feature>
<evidence type="ECO:0000256" key="5">
    <source>
        <dbReference type="ARBA" id="ARBA00023136"/>
    </source>
</evidence>
<dbReference type="Proteomes" id="UP000222913">
    <property type="component" value="Unassembled WGS sequence"/>
</dbReference>
<evidence type="ECO:0000259" key="7">
    <source>
        <dbReference type="Pfam" id="PF12698"/>
    </source>
</evidence>
<dbReference type="AlphaFoldDB" id="A0A2G3NVJ9"/>
<dbReference type="InterPro" id="IPR013525">
    <property type="entry name" value="ABC2_TM"/>
</dbReference>
<evidence type="ECO:0000256" key="1">
    <source>
        <dbReference type="ARBA" id="ARBA00004651"/>
    </source>
</evidence>
<feature type="transmembrane region" description="Helical" evidence="6">
    <location>
        <begin position="329"/>
        <end position="348"/>
    </location>
</feature>
<dbReference type="PANTHER" id="PTHR30294:SF29">
    <property type="entry name" value="MULTIDRUG ABC TRANSPORTER PERMEASE YBHS-RELATED"/>
    <property type="match status" value="1"/>
</dbReference>
<dbReference type="GO" id="GO:0140359">
    <property type="term" value="F:ABC-type transporter activity"/>
    <property type="evidence" value="ECO:0007669"/>
    <property type="project" value="InterPro"/>
</dbReference>
<gene>
    <name evidence="8" type="ORF">CS010_04055</name>
</gene>
<evidence type="ECO:0000313" key="8">
    <source>
        <dbReference type="EMBL" id="PHV57597.1"/>
    </source>
</evidence>
<proteinExistence type="predicted"/>
<keyword evidence="4 6" id="KW-1133">Transmembrane helix</keyword>
<sequence>MSKLLFKRHQRSMKFSVRRSLKMFKQMKLVAGQVYRTKIKTPSFWLTVLTPLLLPLVGLIIGFVIAKTSDDSPARLAVVDNAALVQTLKTDKVLDAKISAVADVKTAKQKILDEKIDGYLVKEDGKYTLVASTDSTTKFNETTVKTALSQIELAEKATHLKLSPEELISLQTPADLTMKTLSKKGESSGGEAKNAANSLVSVGVAIVIFMLLMIYSNMLAQEIANEKSNRIMETLLAATSTKVQYFGKILGIGLLVLTHIVFYVILGVAAAIALKGNDMVESVKGMVGGVDMSFLVYAVLMLIVGLMAYLFLTAIIASLVNDQSQVQQAIAPISYLSLVGYMASIFGANVPNNIVIKILSYLPFVSPTLMPGRLAMEMSTLTQAYIALALQLVALVFVAKFGEHIYAKNVLSYSDEKIFKQFIQNLKK</sequence>
<evidence type="ECO:0000313" key="9">
    <source>
        <dbReference type="Proteomes" id="UP000222913"/>
    </source>
</evidence>
<evidence type="ECO:0000256" key="4">
    <source>
        <dbReference type="ARBA" id="ARBA00022989"/>
    </source>
</evidence>
<evidence type="ECO:0000256" key="6">
    <source>
        <dbReference type="SAM" id="Phobius"/>
    </source>
</evidence>
<feature type="transmembrane region" description="Helical" evidence="6">
    <location>
        <begin position="384"/>
        <end position="402"/>
    </location>
</feature>
<keyword evidence="5 6" id="KW-0472">Membrane</keyword>
<dbReference type="EMBL" id="PEBM01000026">
    <property type="protein sequence ID" value="PHV57597.1"/>
    <property type="molecule type" value="Genomic_DNA"/>
</dbReference>